<dbReference type="Gene3D" id="3.60.40.10">
    <property type="entry name" value="PPM-type phosphatase domain"/>
    <property type="match status" value="2"/>
</dbReference>
<dbReference type="InterPro" id="IPR036457">
    <property type="entry name" value="PPM-type-like_dom_sf"/>
</dbReference>
<dbReference type="SMART" id="SM00332">
    <property type="entry name" value="PP2Cc"/>
    <property type="match status" value="1"/>
</dbReference>
<evidence type="ECO:0000259" key="2">
    <source>
        <dbReference type="PROSITE" id="PS51746"/>
    </source>
</evidence>
<keyword evidence="4" id="KW-1185">Reference proteome</keyword>
<reference evidence="4" key="1">
    <citation type="journal article" date="2019" name="Nat. Commun.">
        <title>Expansion of phycobilisome linker gene families in mesophilic red algae.</title>
        <authorList>
            <person name="Lee J."/>
            <person name="Kim D."/>
            <person name="Bhattacharya D."/>
            <person name="Yoon H.S."/>
        </authorList>
    </citation>
    <scope>NUCLEOTIDE SEQUENCE [LARGE SCALE GENOMIC DNA]</scope>
    <source>
        <strain evidence="4">CCMP 1328</strain>
    </source>
</reference>
<evidence type="ECO:0000256" key="1">
    <source>
        <dbReference type="SAM" id="MobiDB-lite"/>
    </source>
</evidence>
<protein>
    <recommendedName>
        <fullName evidence="2">PPM-type phosphatase domain-containing protein</fullName>
    </recommendedName>
</protein>
<feature type="compositionally biased region" description="Polar residues" evidence="1">
    <location>
        <begin position="254"/>
        <end position="263"/>
    </location>
</feature>
<dbReference type="PANTHER" id="PTHR47992">
    <property type="entry name" value="PROTEIN PHOSPHATASE"/>
    <property type="match status" value="1"/>
</dbReference>
<dbReference type="PROSITE" id="PS51746">
    <property type="entry name" value="PPM_2"/>
    <property type="match status" value="1"/>
</dbReference>
<dbReference type="Pfam" id="PF00481">
    <property type="entry name" value="PP2C"/>
    <property type="match status" value="1"/>
</dbReference>
<dbReference type="AlphaFoldDB" id="A0A5J4YQP6"/>
<accession>A0A5J4YQP6</accession>
<evidence type="ECO:0000313" key="4">
    <source>
        <dbReference type="Proteomes" id="UP000324585"/>
    </source>
</evidence>
<dbReference type="SUPFAM" id="SSF81606">
    <property type="entry name" value="PP2C-like"/>
    <property type="match status" value="1"/>
</dbReference>
<feature type="region of interest" description="Disordered" evidence="1">
    <location>
        <begin position="242"/>
        <end position="263"/>
    </location>
</feature>
<dbReference type="InterPro" id="IPR001932">
    <property type="entry name" value="PPM-type_phosphatase-like_dom"/>
</dbReference>
<organism evidence="3 4">
    <name type="scientific">Porphyridium purpureum</name>
    <name type="common">Red alga</name>
    <name type="synonym">Porphyridium cruentum</name>
    <dbReference type="NCBI Taxonomy" id="35688"/>
    <lineage>
        <taxon>Eukaryota</taxon>
        <taxon>Rhodophyta</taxon>
        <taxon>Bangiophyceae</taxon>
        <taxon>Porphyridiales</taxon>
        <taxon>Porphyridiaceae</taxon>
        <taxon>Porphyridium</taxon>
    </lineage>
</organism>
<evidence type="ECO:0000313" key="3">
    <source>
        <dbReference type="EMBL" id="KAA8493310.1"/>
    </source>
</evidence>
<feature type="compositionally biased region" description="Low complexity" evidence="1">
    <location>
        <begin position="304"/>
        <end position="313"/>
    </location>
</feature>
<feature type="domain" description="PPM-type phosphatase" evidence="2">
    <location>
        <begin position="8"/>
        <end position="226"/>
    </location>
</feature>
<name>A0A5J4YQP6_PORPP</name>
<dbReference type="GO" id="GO:0004722">
    <property type="term" value="F:protein serine/threonine phosphatase activity"/>
    <property type="evidence" value="ECO:0007669"/>
    <property type="project" value="InterPro"/>
</dbReference>
<dbReference type="InterPro" id="IPR015655">
    <property type="entry name" value="PP2C"/>
</dbReference>
<feature type="region of interest" description="Disordered" evidence="1">
    <location>
        <begin position="282"/>
        <end position="359"/>
    </location>
</feature>
<dbReference type="EMBL" id="VRMN01000007">
    <property type="protein sequence ID" value="KAA8493310.1"/>
    <property type="molecule type" value="Genomic_DNA"/>
</dbReference>
<proteinExistence type="predicted"/>
<dbReference type="Proteomes" id="UP000324585">
    <property type="component" value="Unassembled WGS sequence"/>
</dbReference>
<sequence>MSGYDFLDSASVSLRGKKNTTDSTCEAVVERDIFSPSKDSDGLTGYFAVHGGYAGPTASQYLAQTLRKCVIERPEYETALYEALEKGMLDCQRGLYKQWNRSGLMHGANSTVMVVRDGFCFIVNAGAGAAVLCGVEGSVRVLTSPSVRFDELESFTCCKYLPDCEDEFVILGCDGFWEKLQPEQAVHLARSALKKYKNVKFACEKLAYAAQVSGSRRNINVQIVMLSSTHIVPLDNRGNVPLQDSLTAPPPRTPSRTLSDNQSLYLGFTSPGRKVGRTLYRERSFATPRLSRDNSQQTEDLESEGSAGSSVSSITDTFTLKALLAPKPRQPPQVAMPVKSSGGLVVERKGSSKPSPHSR</sequence>
<comment type="caution">
    <text evidence="3">The sequence shown here is derived from an EMBL/GenBank/DDBJ whole genome shotgun (WGS) entry which is preliminary data.</text>
</comment>
<gene>
    <name evidence="3" type="ORF">FVE85_8755</name>
</gene>